<dbReference type="OrthoDB" id="5609243at2"/>
<organism evidence="2 3">
    <name type="scientific">Methylophaga frappieri (strain ATCC BAA-2434 / DSM 25690 / JAM7)</name>
    <dbReference type="NCBI Taxonomy" id="754477"/>
    <lineage>
        <taxon>Bacteria</taxon>
        <taxon>Pseudomonadati</taxon>
        <taxon>Pseudomonadota</taxon>
        <taxon>Gammaproteobacteria</taxon>
        <taxon>Thiotrichales</taxon>
        <taxon>Piscirickettsiaceae</taxon>
        <taxon>Methylophaga</taxon>
    </lineage>
</organism>
<accession>I1YEN4</accession>
<feature type="transmembrane region" description="Helical" evidence="1">
    <location>
        <begin position="42"/>
        <end position="62"/>
    </location>
</feature>
<name>I1YEN4_METFJ</name>
<dbReference type="EMBL" id="CP003380">
    <property type="protein sequence ID" value="AFJ01377.1"/>
    <property type="molecule type" value="Genomic_DNA"/>
</dbReference>
<keyword evidence="1" id="KW-0472">Membrane</keyword>
<protein>
    <submittedName>
        <fullName evidence="2">Uncharacterized protein</fullName>
    </submittedName>
</protein>
<proteinExistence type="predicted"/>
<reference evidence="2 3" key="1">
    <citation type="journal article" date="2012" name="J. Bacteriol.">
        <title>Complete genome sequences of Methylophaga sp. strain JAM1 and Methylophaga sp. strain JAM7.</title>
        <authorList>
            <person name="Villeneuve C."/>
            <person name="Martineau C."/>
            <person name="Mauffrey F."/>
            <person name="Villemur R."/>
        </authorList>
    </citation>
    <scope>NUCLEOTIDE SEQUENCE [LARGE SCALE GENOMIC DNA]</scope>
    <source>
        <strain evidence="2 3">JAM7</strain>
    </source>
</reference>
<keyword evidence="1" id="KW-1133">Transmembrane helix</keyword>
<dbReference type="PATRIC" id="fig|754477.3.peg.196"/>
<feature type="transmembrane region" description="Helical" evidence="1">
    <location>
        <begin position="6"/>
        <end position="30"/>
    </location>
</feature>
<keyword evidence="1" id="KW-0812">Transmembrane</keyword>
<gene>
    <name evidence="2" type="ordered locus">Q7C_196</name>
</gene>
<dbReference type="STRING" id="754477.Q7C_196"/>
<keyword evidence="3" id="KW-1185">Reference proteome</keyword>
<dbReference type="KEGG" id="mec:Q7C_196"/>
<evidence type="ECO:0000256" key="1">
    <source>
        <dbReference type="SAM" id="Phobius"/>
    </source>
</evidence>
<evidence type="ECO:0000313" key="3">
    <source>
        <dbReference type="Proteomes" id="UP000009145"/>
    </source>
</evidence>
<dbReference type="AlphaFoldDB" id="I1YEN4"/>
<feature type="transmembrane region" description="Helical" evidence="1">
    <location>
        <begin position="68"/>
        <end position="87"/>
    </location>
</feature>
<dbReference type="RefSeq" id="WP_014702827.1">
    <property type="nucleotide sequence ID" value="NC_017856.1"/>
</dbReference>
<evidence type="ECO:0000313" key="2">
    <source>
        <dbReference type="EMBL" id="AFJ01377.1"/>
    </source>
</evidence>
<dbReference type="Proteomes" id="UP000009145">
    <property type="component" value="Chromosome"/>
</dbReference>
<sequence precursor="true">MKALTPFGMFLVFILAVVGGYMTGLFARLLYELAAQRMRRTLAIALNAVFFVVPIWALFRIVNNEGQLWFYLLLLLFYFLGLRETVLASPTTDRPDRNYDIDDD</sequence>
<dbReference type="HOGENOM" id="CLU_2260445_0_0_6"/>